<proteinExistence type="predicted"/>
<evidence type="ECO:0000313" key="1">
    <source>
        <dbReference type="EMBL" id="MDE1461331.1"/>
    </source>
</evidence>
<sequence length="207" mass="23041">MIIIVSSVVNVLFLYFQEANKTVQKGSYDTNNLNVHNVEVELLGLKKQLGQLAVAIKPEQATINSYELILQDINKLSEQINKYHPTVETAINEVSEADSKVSIDSNTDIDPMLLAEQQHLSQPVDGEWASEAIFSIQQAISVGEIEGAYLDNIDCRTNSCKLNLSFEKAGQVEPAIDQIVSRVNWDHQHTLKMSEKGLQIIFSAQSL</sequence>
<evidence type="ECO:0000313" key="2">
    <source>
        <dbReference type="Proteomes" id="UP001528823"/>
    </source>
</evidence>
<organism evidence="1 2">
    <name type="scientific">Spartinivicinus poritis</name>
    <dbReference type="NCBI Taxonomy" id="2994640"/>
    <lineage>
        <taxon>Bacteria</taxon>
        <taxon>Pseudomonadati</taxon>
        <taxon>Pseudomonadota</taxon>
        <taxon>Gammaproteobacteria</taxon>
        <taxon>Oceanospirillales</taxon>
        <taxon>Zooshikellaceae</taxon>
        <taxon>Spartinivicinus</taxon>
    </lineage>
</organism>
<name>A0ABT5U4P2_9GAMM</name>
<comment type="caution">
    <text evidence="1">The sequence shown here is derived from an EMBL/GenBank/DDBJ whole genome shotgun (WGS) entry which is preliminary data.</text>
</comment>
<gene>
    <name evidence="1" type="ORF">ORQ98_05060</name>
</gene>
<dbReference type="Proteomes" id="UP001528823">
    <property type="component" value="Unassembled WGS sequence"/>
</dbReference>
<keyword evidence="2" id="KW-1185">Reference proteome</keyword>
<reference evidence="1 2" key="1">
    <citation type="submission" date="2022-11" db="EMBL/GenBank/DDBJ databases">
        <title>Spartinivicinus poritis sp. nov., isolated from scleractinian coral Porites lutea.</title>
        <authorList>
            <person name="Zhang G."/>
            <person name="Cai L."/>
            <person name="Wei Q."/>
        </authorList>
    </citation>
    <scope>NUCLEOTIDE SEQUENCE [LARGE SCALE GENOMIC DNA]</scope>
    <source>
        <strain evidence="1 2">A2-2</strain>
    </source>
</reference>
<accession>A0ABT5U4P2</accession>
<dbReference type="EMBL" id="JAPMOU010000004">
    <property type="protein sequence ID" value="MDE1461331.1"/>
    <property type="molecule type" value="Genomic_DNA"/>
</dbReference>
<dbReference type="RefSeq" id="WP_274687695.1">
    <property type="nucleotide sequence ID" value="NZ_JAPMOU010000004.1"/>
</dbReference>
<protein>
    <submittedName>
        <fullName evidence="1">Uncharacterized protein</fullName>
    </submittedName>
</protein>